<evidence type="ECO:0000256" key="1">
    <source>
        <dbReference type="SAM" id="Phobius"/>
    </source>
</evidence>
<dbReference type="PANTHER" id="PTHR33659:SF11">
    <property type="entry name" value="TRANSMEMBRANE PROTEIN"/>
    <property type="match status" value="1"/>
</dbReference>
<keyword evidence="1" id="KW-0472">Membrane</keyword>
<feature type="transmembrane region" description="Helical" evidence="1">
    <location>
        <begin position="34"/>
        <end position="55"/>
    </location>
</feature>
<dbReference type="AlphaFoldDB" id="A0A822YE81"/>
<accession>A0A822YE81</accession>
<organism evidence="3 4">
    <name type="scientific">Nelumbo nucifera</name>
    <name type="common">Sacred lotus</name>
    <dbReference type="NCBI Taxonomy" id="4432"/>
    <lineage>
        <taxon>Eukaryota</taxon>
        <taxon>Viridiplantae</taxon>
        <taxon>Streptophyta</taxon>
        <taxon>Embryophyta</taxon>
        <taxon>Tracheophyta</taxon>
        <taxon>Spermatophyta</taxon>
        <taxon>Magnoliopsida</taxon>
        <taxon>Proteales</taxon>
        <taxon>Nelumbonaceae</taxon>
        <taxon>Nelumbo</taxon>
    </lineage>
</organism>
<name>A0A822YE81_NELNU</name>
<evidence type="ECO:0000256" key="2">
    <source>
        <dbReference type="SAM" id="SignalP"/>
    </source>
</evidence>
<evidence type="ECO:0000313" key="3">
    <source>
        <dbReference type="EMBL" id="DAD29811.1"/>
    </source>
</evidence>
<feature type="chain" id="PRO_5032927678" evidence="2">
    <location>
        <begin position="19"/>
        <end position="58"/>
    </location>
</feature>
<protein>
    <submittedName>
        <fullName evidence="3">Uncharacterized protein</fullName>
    </submittedName>
</protein>
<dbReference type="EMBL" id="DUZY01000002">
    <property type="protein sequence ID" value="DAD29811.1"/>
    <property type="molecule type" value="Genomic_DNA"/>
</dbReference>
<keyword evidence="1" id="KW-1133">Transmembrane helix</keyword>
<gene>
    <name evidence="3" type="ORF">HUJ06_031279</name>
</gene>
<keyword evidence="1" id="KW-0812">Transmembrane</keyword>
<comment type="caution">
    <text evidence="3">The sequence shown here is derived from an EMBL/GenBank/DDBJ whole genome shotgun (WGS) entry which is preliminary data.</text>
</comment>
<sequence length="58" mass="5771">MLLLLVVGVLSAVATVAAQEMAPSPAPSMKTGSASAFPISGLVICSSLVVSLLALMKQ</sequence>
<feature type="signal peptide" evidence="2">
    <location>
        <begin position="1"/>
        <end position="18"/>
    </location>
</feature>
<evidence type="ECO:0000313" key="4">
    <source>
        <dbReference type="Proteomes" id="UP000607653"/>
    </source>
</evidence>
<keyword evidence="2" id="KW-0732">Signal</keyword>
<keyword evidence="4" id="KW-1185">Reference proteome</keyword>
<dbReference type="Proteomes" id="UP000607653">
    <property type="component" value="Unassembled WGS sequence"/>
</dbReference>
<reference evidence="3 4" key="1">
    <citation type="journal article" date="2020" name="Mol. Biol. Evol.">
        <title>Distinct Expression and Methylation Patterns for Genes with Different Fates following a Single Whole-Genome Duplication in Flowering Plants.</title>
        <authorList>
            <person name="Shi T."/>
            <person name="Rahmani R.S."/>
            <person name="Gugger P.F."/>
            <person name="Wang M."/>
            <person name="Li H."/>
            <person name="Zhang Y."/>
            <person name="Li Z."/>
            <person name="Wang Q."/>
            <person name="Van de Peer Y."/>
            <person name="Marchal K."/>
            <person name="Chen J."/>
        </authorList>
    </citation>
    <scope>NUCLEOTIDE SEQUENCE [LARGE SCALE GENOMIC DNA]</scope>
    <source>
        <tissue evidence="3">Leaf</tissue>
    </source>
</reference>
<proteinExistence type="predicted"/>
<dbReference type="PANTHER" id="PTHR33659">
    <property type="entry name" value="PROTEIN, PUTATIVE-RELATED-RELATED"/>
    <property type="match status" value="1"/>
</dbReference>